<dbReference type="InterPro" id="IPR010247">
    <property type="entry name" value="HutG_amidohyd"/>
</dbReference>
<dbReference type="Gene3D" id="3.40.630.40">
    <property type="entry name" value="Zn-dependent exopeptidases"/>
    <property type="match status" value="1"/>
</dbReference>
<dbReference type="GO" id="GO:0050129">
    <property type="term" value="F:N-formylglutamate deformylase activity"/>
    <property type="evidence" value="ECO:0007669"/>
    <property type="project" value="UniProtKB-EC"/>
</dbReference>
<dbReference type="Proteomes" id="UP000462621">
    <property type="component" value="Unassembled WGS sequence"/>
</dbReference>
<dbReference type="InterPro" id="IPR007709">
    <property type="entry name" value="N-FG_amidohydro"/>
</dbReference>
<proteinExistence type="predicted"/>
<dbReference type="RefSeq" id="WP_161156196.1">
    <property type="nucleotide sequence ID" value="NZ_WEKT01000023.1"/>
</dbReference>
<dbReference type="NCBIfam" id="TIGR02017">
    <property type="entry name" value="hutG_amidohyd"/>
    <property type="match status" value="1"/>
</dbReference>
<name>A0A7X4LLQ0_9VIBR</name>
<evidence type="ECO:0000313" key="1">
    <source>
        <dbReference type="EMBL" id="MZI94106.1"/>
    </source>
</evidence>
<dbReference type="EMBL" id="WEKT01000023">
    <property type="protein sequence ID" value="MZI94106.1"/>
    <property type="molecule type" value="Genomic_DNA"/>
</dbReference>
<evidence type="ECO:0000313" key="2">
    <source>
        <dbReference type="Proteomes" id="UP000462621"/>
    </source>
</evidence>
<gene>
    <name evidence="1" type="primary">hutG</name>
    <name evidence="1" type="ORF">F9817_12975</name>
</gene>
<dbReference type="AlphaFoldDB" id="A0A7X4LLQ0"/>
<dbReference type="EC" id="3.5.1.68" evidence="1"/>
<organism evidence="1 2">
    <name type="scientific">Vibrio eleionomae</name>
    <dbReference type="NCBI Taxonomy" id="2653505"/>
    <lineage>
        <taxon>Bacteria</taxon>
        <taxon>Pseudomonadati</taxon>
        <taxon>Pseudomonadota</taxon>
        <taxon>Gammaproteobacteria</taxon>
        <taxon>Vibrionales</taxon>
        <taxon>Vibrionaceae</taxon>
        <taxon>Vibrio</taxon>
    </lineage>
</organism>
<comment type="caution">
    <text evidence="1">The sequence shown here is derived from an EMBL/GenBank/DDBJ whole genome shotgun (WGS) entry which is preliminary data.</text>
</comment>
<accession>A0A7X4LLQ0</accession>
<dbReference type="SUPFAM" id="SSF53187">
    <property type="entry name" value="Zn-dependent exopeptidases"/>
    <property type="match status" value="1"/>
</dbReference>
<keyword evidence="1" id="KW-0378">Hydrolase</keyword>
<keyword evidence="2" id="KW-1185">Reference proteome</keyword>
<protein>
    <submittedName>
        <fullName evidence="1">N-formylglutamate deformylase</fullName>
        <ecNumber evidence="1">3.5.1.68</ecNumber>
    </submittedName>
</protein>
<reference evidence="1 2" key="1">
    <citation type="submission" date="2019-10" db="EMBL/GenBank/DDBJ databases">
        <title>Vibrio sp. nov. isolated from a shrimp pond.</title>
        <authorList>
            <person name="Gomez-Gil B."/>
            <person name="Enciso-Ibarra J."/>
            <person name="Enciso-Ibarra K."/>
            <person name="Bolan-Mejia C."/>
        </authorList>
    </citation>
    <scope>NUCLEOTIDE SEQUENCE [LARGE SCALE GENOMIC DNA]</scope>
    <source>
        <strain evidence="1 2">CAIM 722</strain>
    </source>
</reference>
<sequence>MSQGRFYPVENLPTPYHFQQGDSPLLVSMPHCGTELLPNMKDSLTPQAQALPDTDWYIPELYDFLGSLNVSTLSARYSRYVVDLNRPSDDKPLYHTKTTGLFPDILFSDQPIFLTGHEFDSATKERITEHIWQPYHQKVASELQRIQQQFGYAILFDAHSIAAQVPMLFTGTLPDFNLGNNSGKSCAPAMLQTIAALAEQSPYTTVANGRFTGGYITRHFGQPHHNIHAVQLELSQATYLRDDCTSYQLDPEKLAQVRTVLKPMIESLLKMGNPADLRSNKDNKGE</sequence>
<dbReference type="Pfam" id="PF05013">
    <property type="entry name" value="FGase"/>
    <property type="match status" value="1"/>
</dbReference>